<dbReference type="PROSITE" id="PS00097">
    <property type="entry name" value="CARBAMOYLTRANSFERASE"/>
    <property type="match status" value="1"/>
</dbReference>
<feature type="binding site" evidence="7">
    <location>
        <position position="270"/>
    </location>
    <ligand>
        <name>carbamoyl phosphate</name>
        <dbReference type="ChEBI" id="CHEBI:58228"/>
    </ligand>
</feature>
<protein>
    <recommendedName>
        <fullName evidence="7">Aspartate carbamoyltransferase</fullName>
        <ecNumber evidence="7">2.1.3.2</ecNumber>
    </recommendedName>
    <alternativeName>
        <fullName evidence="7">Aspartate transcarbamylase</fullName>
        <shortName evidence="7">ATCase</shortName>
    </alternativeName>
</protein>
<dbReference type="AlphaFoldDB" id="A0A8J7YTW9"/>
<comment type="similarity">
    <text evidence="2 7">Belongs to the aspartate/ornithine carbamoyltransferase superfamily. ATCase family.</text>
</comment>
<dbReference type="GO" id="GO:0006520">
    <property type="term" value="P:amino acid metabolic process"/>
    <property type="evidence" value="ECO:0007669"/>
    <property type="project" value="InterPro"/>
</dbReference>
<dbReference type="GO" id="GO:0044205">
    <property type="term" value="P:'de novo' UMP biosynthetic process"/>
    <property type="evidence" value="ECO:0007669"/>
    <property type="project" value="UniProtKB-UniRule"/>
</dbReference>
<feature type="binding site" evidence="7">
    <location>
        <position position="58"/>
    </location>
    <ligand>
        <name>carbamoyl phosphate</name>
        <dbReference type="ChEBI" id="CHEBI:58228"/>
    </ligand>
</feature>
<dbReference type="Proteomes" id="UP000750197">
    <property type="component" value="Unassembled WGS sequence"/>
</dbReference>
<dbReference type="InterPro" id="IPR006131">
    <property type="entry name" value="Asp_carbamoyltransf_Asp/Orn-bd"/>
</dbReference>
<dbReference type="FunFam" id="3.40.50.1370:FF:000002">
    <property type="entry name" value="Aspartate carbamoyltransferase 2"/>
    <property type="match status" value="1"/>
</dbReference>
<name>A0A8J7YTW9_9ARCH</name>
<feature type="domain" description="Aspartate/ornithine carbamoyltransferase carbamoyl-P binding" evidence="9">
    <location>
        <begin position="8"/>
        <end position="149"/>
    </location>
</feature>
<reference evidence="10" key="1">
    <citation type="submission" date="2021-04" db="EMBL/GenBank/DDBJ databases">
        <title>Genomic insights into ecological role and evolution of a novel Thermoplasmata order Candidatus Sysuiplasmatales.</title>
        <authorList>
            <person name="Yuan Y."/>
        </authorList>
    </citation>
    <scope>NUCLEOTIDE SEQUENCE</scope>
    <source>
        <strain evidence="11">TUT19-bin139</strain>
        <strain evidence="10">YP2-bin.285</strain>
    </source>
</reference>
<gene>
    <name evidence="7 10" type="primary">pyrB</name>
    <name evidence="10" type="ORF">J9259_06145</name>
    <name evidence="11" type="ORF">KIY12_01515</name>
</gene>
<comment type="catalytic activity">
    <reaction evidence="6 7">
        <text>carbamoyl phosphate + L-aspartate = N-carbamoyl-L-aspartate + phosphate + H(+)</text>
        <dbReference type="Rhea" id="RHEA:20013"/>
        <dbReference type="ChEBI" id="CHEBI:15378"/>
        <dbReference type="ChEBI" id="CHEBI:29991"/>
        <dbReference type="ChEBI" id="CHEBI:32814"/>
        <dbReference type="ChEBI" id="CHEBI:43474"/>
        <dbReference type="ChEBI" id="CHEBI:58228"/>
        <dbReference type="EC" id="2.1.3.2"/>
    </reaction>
</comment>
<feature type="binding site" evidence="7">
    <location>
        <position position="108"/>
    </location>
    <ligand>
        <name>carbamoyl phosphate</name>
        <dbReference type="ChEBI" id="CHEBI:58228"/>
    </ligand>
</feature>
<evidence type="ECO:0000259" key="9">
    <source>
        <dbReference type="Pfam" id="PF02729"/>
    </source>
</evidence>
<dbReference type="PRINTS" id="PR00100">
    <property type="entry name" value="AOTCASE"/>
</dbReference>
<feature type="domain" description="Aspartate/ornithine carbamoyltransferase Asp/Orn-binding" evidence="8">
    <location>
        <begin position="155"/>
        <end position="304"/>
    </location>
</feature>
<keyword evidence="3 7" id="KW-0808">Transferase</keyword>
<evidence type="ECO:0000256" key="4">
    <source>
        <dbReference type="ARBA" id="ARBA00022975"/>
    </source>
</evidence>
<comment type="pathway">
    <text evidence="1 7">Pyrimidine metabolism; UMP biosynthesis via de novo pathway; (S)-dihydroorotate from bicarbonate: step 2/3.</text>
</comment>
<dbReference type="GO" id="GO:0004070">
    <property type="term" value="F:aspartate carbamoyltransferase activity"/>
    <property type="evidence" value="ECO:0007669"/>
    <property type="project" value="UniProtKB-UniRule"/>
</dbReference>
<dbReference type="HAMAP" id="MF_00001">
    <property type="entry name" value="Asp_carb_tr"/>
    <property type="match status" value="1"/>
</dbReference>
<feature type="binding site" evidence="7">
    <location>
        <position position="136"/>
    </location>
    <ligand>
        <name>carbamoyl phosphate</name>
        <dbReference type="ChEBI" id="CHEBI:58228"/>
    </ligand>
</feature>
<evidence type="ECO:0000256" key="3">
    <source>
        <dbReference type="ARBA" id="ARBA00022679"/>
    </source>
</evidence>
<feature type="binding site" evidence="7">
    <location>
        <position position="87"/>
    </location>
    <ligand>
        <name>L-aspartate</name>
        <dbReference type="ChEBI" id="CHEBI:29991"/>
    </ligand>
</feature>
<comment type="subunit">
    <text evidence="7">Heterooligomer of catalytic and regulatory chains.</text>
</comment>
<evidence type="ECO:0000256" key="6">
    <source>
        <dbReference type="ARBA" id="ARBA00048859"/>
    </source>
</evidence>
<proteinExistence type="inferred from homology"/>
<dbReference type="InterPro" id="IPR002082">
    <property type="entry name" value="Asp_carbamoyltransf"/>
</dbReference>
<comment type="caution">
    <text evidence="10">The sequence shown here is derived from an EMBL/GenBank/DDBJ whole genome shotgun (WGS) entry which is preliminary data.</text>
</comment>
<dbReference type="EMBL" id="JAHEAC010000006">
    <property type="protein sequence ID" value="MBX8643396.1"/>
    <property type="molecule type" value="Genomic_DNA"/>
</dbReference>
<feature type="binding site" evidence="7">
    <location>
        <position position="169"/>
    </location>
    <ligand>
        <name>L-aspartate</name>
        <dbReference type="ChEBI" id="CHEBI:29991"/>
    </ligand>
</feature>
<evidence type="ECO:0000259" key="8">
    <source>
        <dbReference type="Pfam" id="PF00185"/>
    </source>
</evidence>
<evidence type="ECO:0000256" key="1">
    <source>
        <dbReference type="ARBA" id="ARBA00004852"/>
    </source>
</evidence>
<feature type="binding site" evidence="7">
    <location>
        <position position="59"/>
    </location>
    <ligand>
        <name>carbamoyl phosphate</name>
        <dbReference type="ChEBI" id="CHEBI:58228"/>
    </ligand>
</feature>
<dbReference type="Pfam" id="PF02729">
    <property type="entry name" value="OTCace_N"/>
    <property type="match status" value="1"/>
</dbReference>
<dbReference type="Proteomes" id="UP000716004">
    <property type="component" value="Unassembled WGS sequence"/>
</dbReference>
<keyword evidence="4 7" id="KW-0665">Pyrimidine biosynthesis</keyword>
<evidence type="ECO:0000313" key="11">
    <source>
        <dbReference type="EMBL" id="MBX8643396.1"/>
    </source>
</evidence>
<evidence type="ECO:0000313" key="10">
    <source>
        <dbReference type="EMBL" id="MBX8632080.1"/>
    </source>
</evidence>
<organism evidence="10 12">
    <name type="scientific">Candidatus Sysuiplasma superficiale</name>
    <dbReference type="NCBI Taxonomy" id="2823368"/>
    <lineage>
        <taxon>Archaea</taxon>
        <taxon>Methanobacteriati</taxon>
        <taxon>Thermoplasmatota</taxon>
        <taxon>Thermoplasmata</taxon>
        <taxon>Candidatus Sysuiplasmatales</taxon>
        <taxon>Candidatus Sysuiplasmataceae</taxon>
        <taxon>Candidatus Sysuiplasma</taxon>
    </lineage>
</organism>
<evidence type="ECO:0000256" key="5">
    <source>
        <dbReference type="ARBA" id="ARBA00043884"/>
    </source>
</evidence>
<dbReference type="InterPro" id="IPR036901">
    <property type="entry name" value="Asp/Orn_carbamoylTrfase_sf"/>
</dbReference>
<feature type="binding site" evidence="7">
    <location>
        <position position="230"/>
    </location>
    <ligand>
        <name>L-aspartate</name>
        <dbReference type="ChEBI" id="CHEBI:29991"/>
    </ligand>
</feature>
<dbReference type="GO" id="GO:0016597">
    <property type="term" value="F:amino acid binding"/>
    <property type="evidence" value="ECO:0007669"/>
    <property type="project" value="InterPro"/>
</dbReference>
<dbReference type="NCBIfam" id="TIGR00670">
    <property type="entry name" value="asp_carb_tr"/>
    <property type="match status" value="1"/>
</dbReference>
<feature type="binding site" evidence="7">
    <location>
        <position position="139"/>
    </location>
    <ligand>
        <name>carbamoyl phosphate</name>
        <dbReference type="ChEBI" id="CHEBI:58228"/>
    </ligand>
</feature>
<dbReference type="NCBIfam" id="NF002032">
    <property type="entry name" value="PRK00856.1"/>
    <property type="match status" value="1"/>
</dbReference>
<dbReference type="SUPFAM" id="SSF53671">
    <property type="entry name" value="Aspartate/ornithine carbamoyltransferase"/>
    <property type="match status" value="1"/>
</dbReference>
<dbReference type="PRINTS" id="PR00101">
    <property type="entry name" value="ATCASE"/>
</dbReference>
<sequence>MPTPQFSDFVSIRDFSKDQIISILRRAAQMVPYASGEKRTDAMRGRILGTLFYEPSTRTRLSFESAMLRLGGSVTGFSTPAGTSVEKGETLSDTVRMTEAYTDALVIRHPLEGAARLAADISSKPVINAGDGAGQHPTQTILDLFTIQEAKGRIEGLNIVLVGDLRFGRTVHSLAEALSLFGANITLIAPPSLQMPRDVIAQIESNGVKPKTSASLEEAVADADILYVTRIQKERFADAAEYAKLSGSYRIDTKLLAHARSTLSVMHPLPRVNEIAPEVDRTEHSLYFKQAANGVPVRMAILSMILGAEI</sequence>
<dbReference type="UniPathway" id="UPA00070">
    <property type="reaction ID" value="UER00116"/>
</dbReference>
<dbReference type="Pfam" id="PF00185">
    <property type="entry name" value="OTCace"/>
    <property type="match status" value="1"/>
</dbReference>
<evidence type="ECO:0000313" key="12">
    <source>
        <dbReference type="Proteomes" id="UP000716004"/>
    </source>
</evidence>
<comment type="function">
    <text evidence="5 7">Catalyzes the condensation of carbamoyl phosphate and aspartate to form carbamoyl aspartate and inorganic phosphate, the committed step in the de novo pyrimidine nucleotide biosynthesis pathway.</text>
</comment>
<dbReference type="EMBL" id="JAGVSJ010000014">
    <property type="protein sequence ID" value="MBX8632080.1"/>
    <property type="molecule type" value="Genomic_DNA"/>
</dbReference>
<accession>A0A8J7YTW9</accession>
<dbReference type="InterPro" id="IPR006130">
    <property type="entry name" value="Asp/Orn_carbamoylTrfase"/>
</dbReference>
<dbReference type="EC" id="2.1.3.2" evidence="7"/>
<dbReference type="Gene3D" id="3.40.50.1370">
    <property type="entry name" value="Aspartate/ornithine carbamoyltransferase"/>
    <property type="match status" value="2"/>
</dbReference>
<evidence type="ECO:0000256" key="2">
    <source>
        <dbReference type="ARBA" id="ARBA00008896"/>
    </source>
</evidence>
<dbReference type="PANTHER" id="PTHR45753">
    <property type="entry name" value="ORNITHINE CARBAMOYLTRANSFERASE, MITOCHONDRIAL"/>
    <property type="match status" value="1"/>
</dbReference>
<evidence type="ECO:0000256" key="7">
    <source>
        <dbReference type="HAMAP-Rule" id="MF_00001"/>
    </source>
</evidence>
<dbReference type="PANTHER" id="PTHR45753:SF6">
    <property type="entry name" value="ASPARTATE CARBAMOYLTRANSFERASE"/>
    <property type="match status" value="1"/>
</dbReference>
<dbReference type="InterPro" id="IPR006132">
    <property type="entry name" value="Asp/Orn_carbamoyltranf_P-bd"/>
</dbReference>
<dbReference type="GO" id="GO:0006207">
    <property type="term" value="P:'de novo' pyrimidine nucleobase biosynthetic process"/>
    <property type="evidence" value="ECO:0007669"/>
    <property type="project" value="InterPro"/>
</dbReference>
<feature type="binding site" evidence="7">
    <location>
        <position position="269"/>
    </location>
    <ligand>
        <name>carbamoyl phosphate</name>
        <dbReference type="ChEBI" id="CHEBI:58228"/>
    </ligand>
</feature>